<dbReference type="RefSeq" id="WP_172754385.1">
    <property type="nucleotide sequence ID" value="NZ_CABHNX010000008.1"/>
</dbReference>
<accession>A0AAW5F329</accession>
<evidence type="ECO:0000313" key="2">
    <source>
        <dbReference type="Proteomes" id="UP001203136"/>
    </source>
</evidence>
<gene>
    <name evidence="1" type="ORF">K5I21_12500</name>
</gene>
<comment type="caution">
    <text evidence="1">The sequence shown here is derived from an EMBL/GenBank/DDBJ whole genome shotgun (WGS) entry which is preliminary data.</text>
</comment>
<proteinExistence type="predicted"/>
<dbReference type="EMBL" id="JAINVB010000001">
    <property type="protein sequence ID" value="MCK0086681.1"/>
    <property type="molecule type" value="Genomic_DNA"/>
</dbReference>
<reference evidence="1" key="1">
    <citation type="journal article" date="2022" name="Cell Host Microbe">
        <title>Colonization of the live biotherapeutic product VE303 and modulation of the microbiota and metabolites in healthy volunteers.</title>
        <authorList>
            <person name="Dsouza M."/>
            <person name="Menon R."/>
            <person name="Crossette E."/>
            <person name="Bhattarai S.K."/>
            <person name="Schneider J."/>
            <person name="Kim Y.G."/>
            <person name="Reddy S."/>
            <person name="Caballero S."/>
            <person name="Felix C."/>
            <person name="Cornacchione L."/>
            <person name="Hendrickson J."/>
            <person name="Watson A.R."/>
            <person name="Minot S.S."/>
            <person name="Greenfield N."/>
            <person name="Schopf L."/>
            <person name="Szabady R."/>
            <person name="Patarroyo J."/>
            <person name="Smith W."/>
            <person name="Harrison P."/>
            <person name="Kuijper E.J."/>
            <person name="Kelly C.P."/>
            <person name="Olle B."/>
            <person name="Bobilev D."/>
            <person name="Silber J.L."/>
            <person name="Bucci V."/>
            <person name="Roberts B."/>
            <person name="Faith J."/>
            <person name="Norman J.M."/>
        </authorList>
    </citation>
    <scope>NUCLEOTIDE SEQUENCE</scope>
    <source>
        <strain evidence="1">VE303-04</strain>
    </source>
</reference>
<organism evidence="1 2">
    <name type="scientific">Clostridium symbiosum</name>
    <name type="common">Bacteroides symbiosus</name>
    <dbReference type="NCBI Taxonomy" id="1512"/>
    <lineage>
        <taxon>Bacteria</taxon>
        <taxon>Bacillati</taxon>
        <taxon>Bacillota</taxon>
        <taxon>Clostridia</taxon>
        <taxon>Lachnospirales</taxon>
        <taxon>Lachnospiraceae</taxon>
        <taxon>Otoolea</taxon>
    </lineage>
</organism>
<dbReference type="Proteomes" id="UP001203136">
    <property type="component" value="Unassembled WGS sequence"/>
</dbReference>
<dbReference type="AlphaFoldDB" id="A0AAW5F329"/>
<protein>
    <submittedName>
        <fullName evidence="1">Uncharacterized protein</fullName>
    </submittedName>
</protein>
<evidence type="ECO:0000313" key="1">
    <source>
        <dbReference type="EMBL" id="MCK0086681.1"/>
    </source>
</evidence>
<sequence length="56" mass="6229">MKLFVDKLSGNSFETFWFDEGGTVNLSVVRDSNGQITEIVSMSGEKAREYHAALSE</sequence>
<name>A0AAW5F329_CLOSY</name>